<dbReference type="Proteomes" id="UP000663090">
    <property type="component" value="Chromosome"/>
</dbReference>
<gene>
    <name evidence="2" type="ORF">JY572_22265</name>
</gene>
<name>A0ABX7MXH2_9BACT</name>
<dbReference type="InterPro" id="IPR016088">
    <property type="entry name" value="Chalcone_isomerase_3-sand"/>
</dbReference>
<dbReference type="Pfam" id="PF16036">
    <property type="entry name" value="Chalcone_3"/>
    <property type="match status" value="1"/>
</dbReference>
<organism evidence="2 3">
    <name type="scientific">Myxococcus landrumensis</name>
    <dbReference type="NCBI Taxonomy" id="2813577"/>
    <lineage>
        <taxon>Bacteria</taxon>
        <taxon>Pseudomonadati</taxon>
        <taxon>Myxococcota</taxon>
        <taxon>Myxococcia</taxon>
        <taxon>Myxococcales</taxon>
        <taxon>Cystobacterineae</taxon>
        <taxon>Myxococcaceae</taxon>
        <taxon>Myxococcus</taxon>
    </lineage>
</organism>
<dbReference type="Gene3D" id="3.50.70.10">
    <property type="match status" value="1"/>
</dbReference>
<evidence type="ECO:0000259" key="1">
    <source>
        <dbReference type="Pfam" id="PF16036"/>
    </source>
</evidence>
<evidence type="ECO:0000313" key="2">
    <source>
        <dbReference type="EMBL" id="QSQ11145.1"/>
    </source>
</evidence>
<dbReference type="SUPFAM" id="SSF54626">
    <property type="entry name" value="Chalcone isomerase"/>
    <property type="match status" value="1"/>
</dbReference>
<sequence>MKEQALRSVARGLVLGLTLLSGVAFAGQKQVGGVRMPDSLTLQGRTVALAHMELHKRFIFKVYVWSLYLEDHPRNASEAIASNSVKRLHFRFLRDISRSQLVESLRNGLHRNPDLREGPLAQQVGVMLASLRDVEKGGDLIITYTPGGGLEIAGEASGGVFIPGKSFADALFSAWLDVHPIFPR</sequence>
<feature type="domain" description="Chalcone isomerase" evidence="1">
    <location>
        <begin position="29"/>
        <end position="181"/>
    </location>
</feature>
<keyword evidence="3" id="KW-1185">Reference proteome</keyword>
<accession>A0ABX7MXH2</accession>
<dbReference type="InterPro" id="IPR016087">
    <property type="entry name" value="Chalcone_isomerase"/>
</dbReference>
<reference evidence="2 3" key="1">
    <citation type="submission" date="2021-02" db="EMBL/GenBank/DDBJ databases">
        <title>De Novo genome assembly of isolated myxobacteria.</title>
        <authorList>
            <person name="Stevens D.C."/>
        </authorList>
    </citation>
    <scope>NUCLEOTIDE SEQUENCE [LARGE SCALE GENOMIC DNA]</scope>
    <source>
        <strain evidence="2 3">SCHIC003</strain>
    </source>
</reference>
<protein>
    <submittedName>
        <fullName evidence="2">Chalcone isomerase family protein</fullName>
    </submittedName>
</protein>
<dbReference type="EMBL" id="CP071091">
    <property type="protein sequence ID" value="QSQ11145.1"/>
    <property type="molecule type" value="Genomic_DNA"/>
</dbReference>
<keyword evidence="2" id="KW-0413">Isomerase</keyword>
<proteinExistence type="predicted"/>
<dbReference type="GO" id="GO:0016853">
    <property type="term" value="F:isomerase activity"/>
    <property type="evidence" value="ECO:0007669"/>
    <property type="project" value="UniProtKB-KW"/>
</dbReference>
<dbReference type="RefSeq" id="WP_206712905.1">
    <property type="nucleotide sequence ID" value="NZ_CP071091.1"/>
</dbReference>
<evidence type="ECO:0000313" key="3">
    <source>
        <dbReference type="Proteomes" id="UP000663090"/>
    </source>
</evidence>
<dbReference type="InterPro" id="IPR036298">
    <property type="entry name" value="Chalcone_isomerase_sf"/>
</dbReference>